<dbReference type="SUPFAM" id="SSF51905">
    <property type="entry name" value="FAD/NAD(P)-binding domain"/>
    <property type="match status" value="1"/>
</dbReference>
<dbReference type="Proteomes" id="UP000516105">
    <property type="component" value="Chromosome"/>
</dbReference>
<dbReference type="EMBL" id="CP060782">
    <property type="protein sequence ID" value="QNP46435.1"/>
    <property type="molecule type" value="Genomic_DNA"/>
</dbReference>
<accession>A0ABX6T9H8</accession>
<organism evidence="1 2">
    <name type="scientific">Sphingomonas sediminicola</name>
    <dbReference type="NCBI Taxonomy" id="386874"/>
    <lineage>
        <taxon>Bacteria</taxon>
        <taxon>Pseudomonadati</taxon>
        <taxon>Pseudomonadota</taxon>
        <taxon>Alphaproteobacteria</taxon>
        <taxon>Sphingomonadales</taxon>
        <taxon>Sphingomonadaceae</taxon>
        <taxon>Sphingomonas</taxon>
    </lineage>
</organism>
<evidence type="ECO:0000313" key="2">
    <source>
        <dbReference type="Proteomes" id="UP000516105"/>
    </source>
</evidence>
<gene>
    <name evidence="1" type="ORF">H9L14_04460</name>
</gene>
<dbReference type="RefSeq" id="WP_187709388.1">
    <property type="nucleotide sequence ID" value="NZ_CP060782.1"/>
</dbReference>
<sequence length="219" mass="24454">MSRIIIAGGGLSGSLAALALARRRPRTELLLVEQGETFGGNHTWSFFESDVPPKVRWVLQGVEATHWPAHEVHFPRRSRKIDVGYTGIRSIHLDDAVRAGLRPEQFRLNARIQAVEPCAITLDGETIEADAVIDARGPSSMSGLELGWQKFVGRYYRFPRPHGMSLPIIMDATVEQVDGYRFIYQLPVSPTDLLIEDTYYSRTPVLDQAALRAGSISWP</sequence>
<evidence type="ECO:0000313" key="1">
    <source>
        <dbReference type="EMBL" id="QNP46435.1"/>
    </source>
</evidence>
<name>A0ABX6T9H8_9SPHN</name>
<protein>
    <submittedName>
        <fullName evidence="1">NAD(P)-binding protein</fullName>
    </submittedName>
</protein>
<dbReference type="Pfam" id="PF05834">
    <property type="entry name" value="Lycopene_cycl"/>
    <property type="match status" value="1"/>
</dbReference>
<dbReference type="InterPro" id="IPR036188">
    <property type="entry name" value="FAD/NAD-bd_sf"/>
</dbReference>
<dbReference type="Gene3D" id="3.50.50.60">
    <property type="entry name" value="FAD/NAD(P)-binding domain"/>
    <property type="match status" value="1"/>
</dbReference>
<reference evidence="1 2" key="1">
    <citation type="submission" date="2020-08" db="EMBL/GenBank/DDBJ databases">
        <title>Genome sequence of Sphingomonas sediminicola KACC 15039T.</title>
        <authorList>
            <person name="Hyun D.-W."/>
            <person name="Bae J.-W."/>
        </authorList>
    </citation>
    <scope>NUCLEOTIDE SEQUENCE [LARGE SCALE GENOMIC DNA]</scope>
    <source>
        <strain evidence="1 2">KACC 15039</strain>
    </source>
</reference>
<keyword evidence="2" id="KW-1185">Reference proteome</keyword>
<proteinExistence type="predicted"/>